<evidence type="ECO:0000313" key="1">
    <source>
        <dbReference type="EMBL" id="SOZ72943.1"/>
    </source>
</evidence>
<comment type="caution">
    <text evidence="1">The sequence shown here is derived from an EMBL/GenBank/DDBJ whole genome shotgun (WGS) entry which is preliminary data.</text>
</comment>
<accession>A0A375E9R9</accession>
<dbReference type="EMBL" id="OFTH01000047">
    <property type="protein sequence ID" value="SOZ72943.1"/>
    <property type="molecule type" value="Genomic_DNA"/>
</dbReference>
<name>A0A375E9R9_9BURK</name>
<sequence>MKFDVPLQLTDAEPQIVESLVRLRCRQGPEQLSILFEQWSGLTK</sequence>
<dbReference type="AlphaFoldDB" id="A0A375E9R9"/>
<proteinExistence type="predicted"/>
<dbReference type="Proteomes" id="UP000256952">
    <property type="component" value="Chromosome CBM2613_b"/>
</dbReference>
<organism evidence="1">
    <name type="scientific">Cupriavidus taiwanensis</name>
    <dbReference type="NCBI Taxonomy" id="164546"/>
    <lineage>
        <taxon>Bacteria</taxon>
        <taxon>Pseudomonadati</taxon>
        <taxon>Pseudomonadota</taxon>
        <taxon>Betaproteobacteria</taxon>
        <taxon>Burkholderiales</taxon>
        <taxon>Burkholderiaceae</taxon>
        <taxon>Cupriavidus</taxon>
    </lineage>
</organism>
<gene>
    <name evidence="1" type="ORF">CBM2613_B50091</name>
</gene>
<reference evidence="1" key="1">
    <citation type="submission" date="2018-01" db="EMBL/GenBank/DDBJ databases">
        <authorList>
            <person name="Clerissi C."/>
        </authorList>
    </citation>
    <scope>NUCLEOTIDE SEQUENCE</scope>
    <source>
        <strain evidence="1">Cupriavidus taiwanensis STM 8556</strain>
    </source>
</reference>
<protein>
    <submittedName>
        <fullName evidence="1">Uncharacterized protein</fullName>
    </submittedName>
</protein>